<dbReference type="eggNOG" id="COG3326">
    <property type="taxonomic scope" value="Bacteria"/>
</dbReference>
<dbReference type="GeneID" id="67182213"/>
<dbReference type="STRING" id="550540.Fbal_2003"/>
<accession>E1STU3</accession>
<keyword evidence="3" id="KW-1185">Reference proteome</keyword>
<dbReference type="KEGG" id="fbl:Fbal_2003"/>
<organism evidence="2 3">
    <name type="scientific">Ferrimonas balearica (strain DSM 9799 / CCM 4581 / KCTC 23876 / PAT)</name>
    <dbReference type="NCBI Taxonomy" id="550540"/>
    <lineage>
        <taxon>Bacteria</taxon>
        <taxon>Pseudomonadati</taxon>
        <taxon>Pseudomonadota</taxon>
        <taxon>Gammaproteobacteria</taxon>
        <taxon>Alteromonadales</taxon>
        <taxon>Ferrimonadaceae</taxon>
        <taxon>Ferrimonas</taxon>
    </lineage>
</organism>
<dbReference type="InterPro" id="IPR010718">
    <property type="entry name" value="DUF1294"/>
</dbReference>
<evidence type="ECO:0008006" key="4">
    <source>
        <dbReference type="Google" id="ProtNLM"/>
    </source>
</evidence>
<evidence type="ECO:0000313" key="3">
    <source>
        <dbReference type="Proteomes" id="UP000006683"/>
    </source>
</evidence>
<dbReference type="RefSeq" id="WP_013345512.1">
    <property type="nucleotide sequence ID" value="NC_014541.1"/>
</dbReference>
<dbReference type="Pfam" id="PF06961">
    <property type="entry name" value="DUF1294"/>
    <property type="match status" value="1"/>
</dbReference>
<keyword evidence="1" id="KW-0812">Transmembrane</keyword>
<dbReference type="OrthoDB" id="72963at2"/>
<reference evidence="2 3" key="1">
    <citation type="journal article" date="2010" name="Stand. Genomic Sci.">
        <title>Complete genome sequence of Ferrimonas balearica type strain (PAT).</title>
        <authorList>
            <person name="Nolan M."/>
            <person name="Sikorski J."/>
            <person name="Davenport K."/>
            <person name="Lucas S."/>
            <person name="Glavina Del Rio T."/>
            <person name="Tice H."/>
            <person name="Cheng J."/>
            <person name="Goodwin L."/>
            <person name="Pitluck S."/>
            <person name="Liolios K."/>
            <person name="Ivanova N."/>
            <person name="Mavromatis K."/>
            <person name="Ovchinnikova G."/>
            <person name="Pati A."/>
            <person name="Chen A."/>
            <person name="Palaniappan K."/>
            <person name="Land M."/>
            <person name="Hauser L."/>
            <person name="Chang Y."/>
            <person name="Jeffries C."/>
            <person name="Tapia R."/>
            <person name="Brettin T."/>
            <person name="Detter J."/>
            <person name="Han C."/>
            <person name="Yasawong M."/>
            <person name="Rohde M."/>
            <person name="Tindall B."/>
            <person name="Goker M."/>
            <person name="Woyke T."/>
            <person name="Bristow J."/>
            <person name="Eisen J."/>
            <person name="Markowitz V."/>
            <person name="Hugenholtz P."/>
            <person name="Kyrpides N."/>
            <person name="Klenk H."/>
            <person name="Lapidus A."/>
        </authorList>
    </citation>
    <scope>NUCLEOTIDE SEQUENCE [LARGE SCALE GENOMIC DNA]</scope>
    <source>
        <strain evidence="3">DSM 9799 / CCM 4581 / KCTC 23876 / PAT</strain>
    </source>
</reference>
<dbReference type="EMBL" id="CP002209">
    <property type="protein sequence ID" value="ADN76206.1"/>
    <property type="molecule type" value="Genomic_DNA"/>
</dbReference>
<dbReference type="HOGENOM" id="CLU_091970_2_1_6"/>
<proteinExistence type="predicted"/>
<keyword evidence="1" id="KW-1133">Transmembrane helix</keyword>
<gene>
    <name evidence="2" type="ordered locus">Fbal_2003</name>
</gene>
<sequence length="115" mass="12770">MTLIIITLFLALIMISGQLVALPVYLAASLLTVLAFGLDKRRALTGGYRLPEKLLHTLELLGGWPGALIGARQFRHKTQKKSYLWVLFAIVLLHFLVWAAIAWPPLAARLGLPAW</sequence>
<evidence type="ECO:0000256" key="1">
    <source>
        <dbReference type="SAM" id="Phobius"/>
    </source>
</evidence>
<dbReference type="AlphaFoldDB" id="E1STU3"/>
<evidence type="ECO:0000313" key="2">
    <source>
        <dbReference type="EMBL" id="ADN76206.1"/>
    </source>
</evidence>
<protein>
    <recommendedName>
        <fullName evidence="4">Cold-shock DNA-binding domain protein</fullName>
    </recommendedName>
</protein>
<name>E1STU3_FERBD</name>
<keyword evidence="1" id="KW-0472">Membrane</keyword>
<feature type="transmembrane region" description="Helical" evidence="1">
    <location>
        <begin position="83"/>
        <end position="103"/>
    </location>
</feature>
<dbReference type="Proteomes" id="UP000006683">
    <property type="component" value="Chromosome"/>
</dbReference>